<sequence>MVRQIMEKRYEYNVNVHQLFVDFRQAYDSVKRNKLYQTMVDMEFPTKLIGLIQITLRNTRGKVKIEGNLTRKFEINQGLRQGDVLSTMLFNVVLERVMRKKQVNKQVGILFNRISQNLAYANDVDMISRRLKNLDESLERLEMEAEKVGLKVNCAKTQYLFSSRKSMTGNDKFIELNGSKYEISDKF</sequence>
<proteinExistence type="predicted"/>
<comment type="caution">
    <text evidence="3">The sequence shown here is derived from an EMBL/GenBank/DDBJ whole genome shotgun (WGS) entry which is preliminary data.</text>
</comment>
<feature type="coiled-coil region" evidence="1">
    <location>
        <begin position="124"/>
        <end position="158"/>
    </location>
</feature>
<gene>
    <name evidence="3" type="ORF">J437_LFUL003714</name>
</gene>
<dbReference type="EMBL" id="KZ308175">
    <property type="protein sequence ID" value="KAG8223826.1"/>
    <property type="molecule type" value="Genomic_DNA"/>
</dbReference>
<reference evidence="3" key="1">
    <citation type="submission" date="2013-04" db="EMBL/GenBank/DDBJ databases">
        <authorList>
            <person name="Qu J."/>
            <person name="Murali S.C."/>
            <person name="Bandaranaike D."/>
            <person name="Bellair M."/>
            <person name="Blankenburg K."/>
            <person name="Chao H."/>
            <person name="Dinh H."/>
            <person name="Doddapaneni H."/>
            <person name="Downs B."/>
            <person name="Dugan-Rocha S."/>
            <person name="Elkadiri S."/>
            <person name="Gnanaolivu R.D."/>
            <person name="Hernandez B."/>
            <person name="Javaid M."/>
            <person name="Jayaseelan J.C."/>
            <person name="Lee S."/>
            <person name="Li M."/>
            <person name="Ming W."/>
            <person name="Munidasa M."/>
            <person name="Muniz J."/>
            <person name="Nguyen L."/>
            <person name="Ongeri F."/>
            <person name="Osuji N."/>
            <person name="Pu L.-L."/>
            <person name="Puazo M."/>
            <person name="Qu C."/>
            <person name="Quiroz J."/>
            <person name="Raj R."/>
            <person name="Weissenberger G."/>
            <person name="Xin Y."/>
            <person name="Zou X."/>
            <person name="Han Y."/>
            <person name="Richards S."/>
            <person name="Worley K."/>
            <person name="Muzny D."/>
            <person name="Gibbs R."/>
        </authorList>
    </citation>
    <scope>NUCLEOTIDE SEQUENCE</scope>
    <source>
        <strain evidence="3">Sampled in the wild</strain>
    </source>
</reference>
<evidence type="ECO:0000313" key="3">
    <source>
        <dbReference type="EMBL" id="KAG8223826.1"/>
    </source>
</evidence>
<evidence type="ECO:0000256" key="1">
    <source>
        <dbReference type="SAM" id="Coils"/>
    </source>
</evidence>
<dbReference type="OrthoDB" id="6627527at2759"/>
<reference evidence="3" key="2">
    <citation type="submission" date="2017-10" db="EMBL/GenBank/DDBJ databases">
        <title>Ladona fulva Genome sequencing and assembly.</title>
        <authorList>
            <person name="Murali S."/>
            <person name="Richards S."/>
            <person name="Bandaranaike D."/>
            <person name="Bellair M."/>
            <person name="Blankenburg K."/>
            <person name="Chao H."/>
            <person name="Dinh H."/>
            <person name="Doddapaneni H."/>
            <person name="Dugan-Rocha S."/>
            <person name="Elkadiri S."/>
            <person name="Gnanaolivu R."/>
            <person name="Hernandez B."/>
            <person name="Skinner E."/>
            <person name="Javaid M."/>
            <person name="Lee S."/>
            <person name="Li M."/>
            <person name="Ming W."/>
            <person name="Munidasa M."/>
            <person name="Muniz J."/>
            <person name="Nguyen L."/>
            <person name="Hughes D."/>
            <person name="Osuji N."/>
            <person name="Pu L.-L."/>
            <person name="Puazo M."/>
            <person name="Qu C."/>
            <person name="Quiroz J."/>
            <person name="Raj R."/>
            <person name="Weissenberger G."/>
            <person name="Xin Y."/>
            <person name="Zou X."/>
            <person name="Han Y."/>
            <person name="Worley K."/>
            <person name="Muzny D."/>
            <person name="Gibbs R."/>
        </authorList>
    </citation>
    <scope>NUCLEOTIDE SEQUENCE</scope>
    <source>
        <strain evidence="3">Sampled in the wild</strain>
    </source>
</reference>
<evidence type="ECO:0000259" key="2">
    <source>
        <dbReference type="PROSITE" id="PS50878"/>
    </source>
</evidence>
<dbReference type="PANTHER" id="PTHR47027:SF20">
    <property type="entry name" value="REVERSE TRANSCRIPTASE-LIKE PROTEIN WITH RNA-DIRECTED DNA POLYMERASE DOMAIN"/>
    <property type="match status" value="1"/>
</dbReference>
<dbReference type="PANTHER" id="PTHR47027">
    <property type="entry name" value="REVERSE TRANSCRIPTASE DOMAIN-CONTAINING PROTEIN"/>
    <property type="match status" value="1"/>
</dbReference>
<evidence type="ECO:0000313" key="4">
    <source>
        <dbReference type="Proteomes" id="UP000792457"/>
    </source>
</evidence>
<keyword evidence="1" id="KW-0175">Coiled coil</keyword>
<accession>A0A8K0JWW3</accession>
<organism evidence="3 4">
    <name type="scientific">Ladona fulva</name>
    <name type="common">Scarce chaser dragonfly</name>
    <name type="synonym">Libellula fulva</name>
    <dbReference type="NCBI Taxonomy" id="123851"/>
    <lineage>
        <taxon>Eukaryota</taxon>
        <taxon>Metazoa</taxon>
        <taxon>Ecdysozoa</taxon>
        <taxon>Arthropoda</taxon>
        <taxon>Hexapoda</taxon>
        <taxon>Insecta</taxon>
        <taxon>Pterygota</taxon>
        <taxon>Palaeoptera</taxon>
        <taxon>Odonata</taxon>
        <taxon>Epiprocta</taxon>
        <taxon>Anisoptera</taxon>
        <taxon>Libelluloidea</taxon>
        <taxon>Libellulidae</taxon>
        <taxon>Ladona</taxon>
    </lineage>
</organism>
<feature type="domain" description="Reverse transcriptase" evidence="2">
    <location>
        <begin position="1"/>
        <end position="181"/>
    </location>
</feature>
<name>A0A8K0JWW3_LADFU</name>
<keyword evidence="4" id="KW-1185">Reference proteome</keyword>
<dbReference type="Proteomes" id="UP000792457">
    <property type="component" value="Unassembled WGS sequence"/>
</dbReference>
<dbReference type="InterPro" id="IPR000477">
    <property type="entry name" value="RT_dom"/>
</dbReference>
<dbReference type="Pfam" id="PF00078">
    <property type="entry name" value="RVT_1"/>
    <property type="match status" value="1"/>
</dbReference>
<dbReference type="AlphaFoldDB" id="A0A8K0JWW3"/>
<dbReference type="PROSITE" id="PS50878">
    <property type="entry name" value="RT_POL"/>
    <property type="match status" value="1"/>
</dbReference>
<protein>
    <recommendedName>
        <fullName evidence="2">Reverse transcriptase domain-containing protein</fullName>
    </recommendedName>
</protein>